<reference evidence="2" key="1">
    <citation type="submission" date="2016-04" db="EMBL/GenBank/DDBJ databases">
        <authorList>
            <person name="Chen L."/>
            <person name="Zhuang W."/>
            <person name="Wang G."/>
        </authorList>
    </citation>
    <scope>NUCLEOTIDE SEQUENCE [LARGE SCALE GENOMIC DNA]</scope>
    <source>
        <strain evidence="2">17621</strain>
    </source>
</reference>
<dbReference type="Proteomes" id="UP000192610">
    <property type="component" value="Unassembled WGS sequence"/>
</dbReference>
<keyword evidence="2" id="KW-1185">Reference proteome</keyword>
<sequence length="150" mass="16735">MKLFPRVFIAWALLLLWMPVRAQKHVASFFVRADTTHACADTVIVQPGTCNGTYFGDLLIRYTIDKSGTAVTCALFLASHLIGLHTLNATDTLYSFKVKLGFTWAKGSITLQLRRASLLSTLSGSFRYSVQANNTWFEFTGDLAGWYITD</sequence>
<dbReference type="EMBL" id="LVXG01000067">
    <property type="protein sequence ID" value="OQP40750.1"/>
    <property type="molecule type" value="Genomic_DNA"/>
</dbReference>
<dbReference type="RefSeq" id="WP_081203725.1">
    <property type="nucleotide sequence ID" value="NZ_FOCZ01000007.1"/>
</dbReference>
<protein>
    <submittedName>
        <fullName evidence="1">Uncharacterized protein</fullName>
    </submittedName>
</protein>
<gene>
    <name evidence="1" type="ORF">A4H97_14110</name>
</gene>
<name>A0A1V9E3Q0_9BACT</name>
<dbReference type="STRING" id="354355.SAMN05660816_04234"/>
<organism evidence="1 2">
    <name type="scientific">Niastella yeongjuensis</name>
    <dbReference type="NCBI Taxonomy" id="354355"/>
    <lineage>
        <taxon>Bacteria</taxon>
        <taxon>Pseudomonadati</taxon>
        <taxon>Bacteroidota</taxon>
        <taxon>Chitinophagia</taxon>
        <taxon>Chitinophagales</taxon>
        <taxon>Chitinophagaceae</taxon>
        <taxon>Niastella</taxon>
    </lineage>
</organism>
<evidence type="ECO:0000313" key="1">
    <source>
        <dbReference type="EMBL" id="OQP40750.1"/>
    </source>
</evidence>
<accession>A0A1V9E3Q0</accession>
<evidence type="ECO:0000313" key="2">
    <source>
        <dbReference type="Proteomes" id="UP000192610"/>
    </source>
</evidence>
<comment type="caution">
    <text evidence="1">The sequence shown here is derived from an EMBL/GenBank/DDBJ whole genome shotgun (WGS) entry which is preliminary data.</text>
</comment>
<dbReference type="OrthoDB" id="1360094at2"/>
<proteinExistence type="predicted"/>
<dbReference type="AlphaFoldDB" id="A0A1V9E3Q0"/>